<sequence>MAEIIGLIGSIVALNGLAGKLSKSILALKSLLNEIQDVSSKLSAIMREIEILEPIVEGMSREFSDDNKLANWNDASVLLSIEHCEKALDDLAIVLGDLVQETNAPNKLKRYNATIKIIIKKDVLDRCHTSLQSAVRLLSLTQQWYTIALLKAQPTLIAAHLAPWVHTTRSECHLNAPVKMASGSVKTLSRHTRTIKRSFSRAVVQAEWGTPRHTNLWNFDPLGSIVWRYYQKDERLEGRNFNFIARLQANYWFVSRVWDIQVSRAVMGWDLKLNTYCVRPDSALVFDYARNGDIAGLMQLVDLGEASLQDHTPSSKSLMHLAAEYGHLDALKVLVSRGLDLFEVDDTHSANPAVFCLMFGLRHGIDVPMLHQFFPGNDIYVDVAY</sequence>
<evidence type="ECO:0000313" key="2">
    <source>
        <dbReference type="EMBL" id="TGJ79237.1"/>
    </source>
</evidence>
<gene>
    <name evidence="2" type="ORF">E0Z10_g9523</name>
</gene>
<dbReference type="Gene3D" id="1.25.40.20">
    <property type="entry name" value="Ankyrin repeat-containing domain"/>
    <property type="match status" value="1"/>
</dbReference>
<comment type="caution">
    <text evidence="2">The sequence shown here is derived from an EMBL/GenBank/DDBJ whole genome shotgun (WGS) entry which is preliminary data.</text>
</comment>
<organism evidence="2 3">
    <name type="scientific">Xylaria hypoxylon</name>
    <dbReference type="NCBI Taxonomy" id="37992"/>
    <lineage>
        <taxon>Eukaryota</taxon>
        <taxon>Fungi</taxon>
        <taxon>Dikarya</taxon>
        <taxon>Ascomycota</taxon>
        <taxon>Pezizomycotina</taxon>
        <taxon>Sordariomycetes</taxon>
        <taxon>Xylariomycetidae</taxon>
        <taxon>Xylariales</taxon>
        <taxon>Xylariaceae</taxon>
        <taxon>Xylaria</taxon>
    </lineage>
</organism>
<dbReference type="EMBL" id="SKBN01000304">
    <property type="protein sequence ID" value="TGJ79237.1"/>
    <property type="molecule type" value="Genomic_DNA"/>
</dbReference>
<reference evidence="2 3" key="1">
    <citation type="submission" date="2019-03" db="EMBL/GenBank/DDBJ databases">
        <title>Draft genome sequence of Xylaria hypoxylon DSM 108379, a ubiquitous saprotrophic-parasitic fungi on hardwood.</title>
        <authorList>
            <person name="Buettner E."/>
            <person name="Leonhardt S."/>
            <person name="Gebauer A.M."/>
            <person name="Liers C."/>
            <person name="Hofrichter M."/>
            <person name="Kellner H."/>
        </authorList>
    </citation>
    <scope>NUCLEOTIDE SEQUENCE [LARGE SCALE GENOMIC DNA]</scope>
    <source>
        <strain evidence="2 3">DSM 108379</strain>
    </source>
</reference>
<proteinExistence type="predicted"/>
<evidence type="ECO:0000313" key="3">
    <source>
        <dbReference type="Proteomes" id="UP000297716"/>
    </source>
</evidence>
<dbReference type="Proteomes" id="UP000297716">
    <property type="component" value="Unassembled WGS sequence"/>
</dbReference>
<dbReference type="InterPro" id="IPR036770">
    <property type="entry name" value="Ankyrin_rpt-contain_sf"/>
</dbReference>
<protein>
    <submittedName>
        <fullName evidence="2">Uncharacterized protein</fullName>
    </submittedName>
</protein>
<dbReference type="AlphaFoldDB" id="A0A4Z0Y8F7"/>
<dbReference type="PROSITE" id="PS50088">
    <property type="entry name" value="ANK_REPEAT"/>
    <property type="match status" value="1"/>
</dbReference>
<dbReference type="InterPro" id="IPR002110">
    <property type="entry name" value="Ankyrin_rpt"/>
</dbReference>
<keyword evidence="3" id="KW-1185">Reference proteome</keyword>
<keyword evidence="1" id="KW-0040">ANK repeat</keyword>
<accession>A0A4Z0Y8F7</accession>
<feature type="repeat" description="ANK" evidence="1">
    <location>
        <begin position="314"/>
        <end position="346"/>
    </location>
</feature>
<dbReference type="OrthoDB" id="3200163at2759"/>
<evidence type="ECO:0000256" key="1">
    <source>
        <dbReference type="PROSITE-ProRule" id="PRU00023"/>
    </source>
</evidence>
<dbReference type="SUPFAM" id="SSF48403">
    <property type="entry name" value="Ankyrin repeat"/>
    <property type="match status" value="1"/>
</dbReference>
<dbReference type="PROSITE" id="PS50297">
    <property type="entry name" value="ANK_REP_REGION"/>
    <property type="match status" value="1"/>
</dbReference>
<name>A0A4Z0Y8F7_9PEZI</name>